<organism evidence="4 5">
    <name type="scientific">Peteryoungia algae</name>
    <dbReference type="NCBI Taxonomy" id="2919917"/>
    <lineage>
        <taxon>Bacteria</taxon>
        <taxon>Pseudomonadati</taxon>
        <taxon>Pseudomonadota</taxon>
        <taxon>Alphaproteobacteria</taxon>
        <taxon>Hyphomicrobiales</taxon>
        <taxon>Rhizobiaceae</taxon>
        <taxon>Peteryoungia</taxon>
    </lineage>
</organism>
<dbReference type="PANTHER" id="PTHR38045:SF1">
    <property type="entry name" value="HEPARINASE II_III-LIKE PROTEIN"/>
    <property type="match status" value="1"/>
</dbReference>
<sequence>MPVATSRDRKAYLDEPTAGRLNIQYAPNAGDTLVENPPRFTWLPVVEDEARYVLRLSSDPAFPGKTTRMFTDIPLNFFTPDAALEPGTYHWSYAVWDASKGMPATEWSATRSFDLAADLPETPLPGRASRYDHVDKAHPRLWLGPKALSEFSAVVAADPAHCGWSTFYEKSVRPWMERPVMDEPAGYPGHQRVAPIWRQTYIDCQELIYAIRHLAIGGHVTKDAAMLARAKEWLLAVAGWDPAGTTSRAYTDEWAFRVTLALAWGYDWLHGELTAEEREIVRAALLVRTREIADHIIRNANIQLFPYDSHAVRAVSAVLVPAAIAMLDEEPEAREWLDYSIEFLFTVYSPWGDPEGGWAEGPHYWMTGMAYLIDAANVLKNYTGISLYVRPFFQKTGDMPLFTKAPDTRRATFGDDSTMGDLPAVKIGYNLRQFAGVTGNGAYQWYYDEICRTNPGTEMAFYNWGWWDFNFDDLVYRHDWPEVQASPPSETDKLRWFKGIGWAAIQHRMGDPDQHIQFVFKSSPFGSISHSHGDQNAFCLSAFGEDLAIQSGHYVAFNSTMHQAWRKQTRSKNAILINGKGQYADRNKALQIKSTGNISLAEDRGDHIYIKGDATAAYALVSPEVTSVEREVYFFNDSFFVFVDSINATEPVEIDWLLHANEPFQLGQSSFRNTGKRAGFYGEILWSEGGPPVISQETGFPGVDMAEVEGLPVSTCLTARFPKANRHRIVTLLVPYPKDAPRRIFHFIDDQGYDADLYFTDADENTFKVVVKKLAGTSI</sequence>
<proteinExistence type="predicted"/>
<dbReference type="Gene3D" id="2.70.98.70">
    <property type="match status" value="1"/>
</dbReference>
<dbReference type="RefSeq" id="WP_245133966.1">
    <property type="nucleotide sequence ID" value="NZ_CP128477.1"/>
</dbReference>
<evidence type="ECO:0000259" key="3">
    <source>
        <dbReference type="Pfam" id="PF16332"/>
    </source>
</evidence>
<evidence type="ECO:0000256" key="1">
    <source>
        <dbReference type="ARBA" id="ARBA00004196"/>
    </source>
</evidence>
<dbReference type="InterPro" id="IPR012480">
    <property type="entry name" value="Hepar_II_III_C"/>
</dbReference>
<dbReference type="Pfam" id="PF16332">
    <property type="entry name" value="DUF4962"/>
    <property type="match status" value="1"/>
</dbReference>
<protein>
    <submittedName>
        <fullName evidence="4">DUF4962 domain-containing protein</fullName>
    </submittedName>
</protein>
<dbReference type="EMBL" id="JALAYX010000001">
    <property type="protein sequence ID" value="MCJ8236746.1"/>
    <property type="molecule type" value="Genomic_DNA"/>
</dbReference>
<dbReference type="SUPFAM" id="SSF48230">
    <property type="entry name" value="Chondroitin AC/alginate lyase"/>
    <property type="match status" value="1"/>
</dbReference>
<dbReference type="PIRSF" id="PIRSF034409">
    <property type="entry name" value="Oligosach_lyase"/>
    <property type="match status" value="1"/>
</dbReference>
<dbReference type="PANTHER" id="PTHR38045">
    <property type="entry name" value="CHROMOSOME 1, WHOLE GENOME SHOTGUN SEQUENCE"/>
    <property type="match status" value="1"/>
</dbReference>
<dbReference type="InterPro" id="IPR032518">
    <property type="entry name" value="HepII_N"/>
</dbReference>
<dbReference type="InterPro" id="IPR008929">
    <property type="entry name" value="Chondroitin_lyas"/>
</dbReference>
<feature type="domain" description="Heparinase II/III-like C-terminal" evidence="2">
    <location>
        <begin position="493"/>
        <end position="666"/>
    </location>
</feature>
<reference evidence="4 5" key="1">
    <citation type="submission" date="2022-03" db="EMBL/GenBank/DDBJ databases">
        <title>Rhizobium SSM4.3 sp. nov., isolated from Sediment (Gouqi Island).</title>
        <authorList>
            <person name="Chen G."/>
        </authorList>
    </citation>
    <scope>NUCLEOTIDE SEQUENCE [LARGE SCALE GENOMIC DNA]</scope>
    <source>
        <strain evidence="4 5">SSM4.3</strain>
        <plasmid evidence="4">unnamed</plasmid>
    </source>
</reference>
<dbReference type="Pfam" id="PF07940">
    <property type="entry name" value="Hepar_II_III_C"/>
    <property type="match status" value="1"/>
</dbReference>
<geneLocation type="plasmid" evidence="4">
    <name>unnamed</name>
</geneLocation>
<comment type="subcellular location">
    <subcellularLocation>
        <location evidence="1">Cell envelope</location>
    </subcellularLocation>
</comment>
<keyword evidence="4" id="KW-0614">Plasmid</keyword>
<dbReference type="Gene3D" id="2.60.40.10">
    <property type="entry name" value="Immunoglobulins"/>
    <property type="match status" value="1"/>
</dbReference>
<gene>
    <name evidence="4" type="ORF">MKJ03_00255</name>
</gene>
<dbReference type="Proteomes" id="UP001522662">
    <property type="component" value="Unassembled WGS sequence"/>
</dbReference>
<comment type="caution">
    <text evidence="4">The sequence shown here is derived from an EMBL/GenBank/DDBJ whole genome shotgun (WGS) entry which is preliminary data.</text>
</comment>
<feature type="domain" description="Heparinase II N-terminal" evidence="3">
    <location>
        <begin position="27"/>
        <end position="455"/>
    </location>
</feature>
<dbReference type="InterPro" id="IPR013783">
    <property type="entry name" value="Ig-like_fold"/>
</dbReference>
<evidence type="ECO:0000313" key="5">
    <source>
        <dbReference type="Proteomes" id="UP001522662"/>
    </source>
</evidence>
<keyword evidence="5" id="KW-1185">Reference proteome</keyword>
<evidence type="ECO:0000259" key="2">
    <source>
        <dbReference type="Pfam" id="PF07940"/>
    </source>
</evidence>
<accession>A0ABT0CUA1</accession>
<evidence type="ECO:0000313" key="4">
    <source>
        <dbReference type="EMBL" id="MCJ8236746.1"/>
    </source>
</evidence>
<dbReference type="InterPro" id="IPR012364">
    <property type="entry name" value="Oligosacch_lyase"/>
</dbReference>
<name>A0ABT0CUA1_9HYPH</name>
<dbReference type="Gene3D" id="1.50.10.100">
    <property type="entry name" value="Chondroitin AC/alginate lyase"/>
    <property type="match status" value="1"/>
</dbReference>